<accession>A0A5A7NWT8</accession>
<reference evidence="2" key="1">
    <citation type="journal article" date="2019" name="Curr. Biol.">
        <title>Genome Sequence of Striga asiatica Provides Insight into the Evolution of Plant Parasitism.</title>
        <authorList>
            <person name="Yoshida S."/>
            <person name="Kim S."/>
            <person name="Wafula E.K."/>
            <person name="Tanskanen J."/>
            <person name="Kim Y.M."/>
            <person name="Honaas L."/>
            <person name="Yang Z."/>
            <person name="Spallek T."/>
            <person name="Conn C.E."/>
            <person name="Ichihashi Y."/>
            <person name="Cheong K."/>
            <person name="Cui S."/>
            <person name="Der J.P."/>
            <person name="Gundlach H."/>
            <person name="Jiao Y."/>
            <person name="Hori C."/>
            <person name="Ishida J.K."/>
            <person name="Kasahara H."/>
            <person name="Kiba T."/>
            <person name="Kim M.S."/>
            <person name="Koo N."/>
            <person name="Laohavisit A."/>
            <person name="Lee Y.H."/>
            <person name="Lumba S."/>
            <person name="McCourt P."/>
            <person name="Mortimer J.C."/>
            <person name="Mutuku J.M."/>
            <person name="Nomura T."/>
            <person name="Sasaki-Sekimoto Y."/>
            <person name="Seto Y."/>
            <person name="Wang Y."/>
            <person name="Wakatake T."/>
            <person name="Sakakibara H."/>
            <person name="Demura T."/>
            <person name="Yamaguchi S."/>
            <person name="Yoneyama K."/>
            <person name="Manabe R.I."/>
            <person name="Nelson D.C."/>
            <person name="Schulman A.H."/>
            <person name="Timko M.P."/>
            <person name="dePamphilis C.W."/>
            <person name="Choi D."/>
            <person name="Shirasu K."/>
        </authorList>
    </citation>
    <scope>NUCLEOTIDE SEQUENCE [LARGE SCALE GENOMIC DNA]</scope>
    <source>
        <strain evidence="2">cv. UVA1</strain>
    </source>
</reference>
<dbReference type="EMBL" id="BKCP01000001">
    <property type="protein sequence ID" value="GER24922.1"/>
    <property type="molecule type" value="Genomic_DNA"/>
</dbReference>
<comment type="caution">
    <text evidence="1">The sequence shown here is derived from an EMBL/GenBank/DDBJ whole genome shotgun (WGS) entry which is preliminary data.</text>
</comment>
<name>A0A5A7NWT8_STRAF</name>
<dbReference type="AlphaFoldDB" id="A0A5A7NWT8"/>
<evidence type="ECO:0000313" key="2">
    <source>
        <dbReference type="Proteomes" id="UP000325081"/>
    </source>
</evidence>
<keyword evidence="2" id="KW-1185">Reference proteome</keyword>
<organism evidence="1 2">
    <name type="scientific">Striga asiatica</name>
    <name type="common">Asiatic witchweed</name>
    <name type="synonym">Buchnera asiatica</name>
    <dbReference type="NCBI Taxonomy" id="4170"/>
    <lineage>
        <taxon>Eukaryota</taxon>
        <taxon>Viridiplantae</taxon>
        <taxon>Streptophyta</taxon>
        <taxon>Embryophyta</taxon>
        <taxon>Tracheophyta</taxon>
        <taxon>Spermatophyta</taxon>
        <taxon>Magnoliopsida</taxon>
        <taxon>eudicotyledons</taxon>
        <taxon>Gunneridae</taxon>
        <taxon>Pentapetalae</taxon>
        <taxon>asterids</taxon>
        <taxon>lamiids</taxon>
        <taxon>Lamiales</taxon>
        <taxon>Orobanchaceae</taxon>
        <taxon>Buchnereae</taxon>
        <taxon>Striga</taxon>
    </lineage>
</organism>
<dbReference type="Proteomes" id="UP000325081">
    <property type="component" value="Unassembled WGS sequence"/>
</dbReference>
<protein>
    <submittedName>
        <fullName evidence="1">ATP synthase gamma chain</fullName>
    </submittedName>
</protein>
<sequence>MERDEMMGMIVFQRVKPVTENLPQPQIATKRLRIALAFHCFIQCDAKTLGCSNKSTQQQKQYKTLTTDSIHKSTHFSGSFISDPEGFFNLATDSTLDSTTGSIGSGGSDLRPRSFIAASLISLIDIAARRLHSRLGGSAGLLGVFTPHGFGSDSGTFRAFLSNGAGECGCFFDLSEAGGGDLAASISARYGTVRRAPECRTLVSPCSRAFEHHCRDVAK</sequence>
<evidence type="ECO:0000313" key="1">
    <source>
        <dbReference type="EMBL" id="GER24922.1"/>
    </source>
</evidence>
<proteinExistence type="predicted"/>
<gene>
    <name evidence="1" type="ORF">STAS_00465</name>
</gene>